<keyword evidence="2" id="KW-1185">Reference proteome</keyword>
<sequence length="158" mass="17413">MEKMMVLRCICRTACFRYSRFSAISVAAANHNHHLGFRNLYSISSLSGAPNPPTNFPSCGRSSFALILGSTSYFSDDVSHMPVVTDTEIQNVFKDLMAASWDELPYSVVQDAKKALSKNTDDKTGQVALKNVFSAAEAVEEFGDILISMKMKLDDSIE</sequence>
<dbReference type="PANTHER" id="PTHR36139:SF1">
    <property type="entry name" value="SUCCINATE DEHYDROGENASE SUBUNIT 5, MITOCHONDRIAL"/>
    <property type="match status" value="1"/>
</dbReference>
<dbReference type="PANTHER" id="PTHR36139">
    <property type="entry name" value="SUCCINATE DEHYDROGENASE SUBUNIT 5, MITOCHONDRIAL"/>
    <property type="match status" value="1"/>
</dbReference>
<dbReference type="EMBL" id="VEPZ02001263">
    <property type="protein sequence ID" value="KAE8683618.1"/>
    <property type="molecule type" value="Genomic_DNA"/>
</dbReference>
<dbReference type="AlphaFoldDB" id="A0A6A2YW08"/>
<dbReference type="GO" id="GO:0045273">
    <property type="term" value="C:respiratory chain complex II (succinate dehydrogenase)"/>
    <property type="evidence" value="ECO:0007669"/>
    <property type="project" value="InterPro"/>
</dbReference>
<proteinExistence type="predicted"/>
<dbReference type="GO" id="GO:0006099">
    <property type="term" value="P:tricarboxylic acid cycle"/>
    <property type="evidence" value="ECO:0007669"/>
    <property type="project" value="InterPro"/>
</dbReference>
<evidence type="ECO:0000313" key="2">
    <source>
        <dbReference type="Proteomes" id="UP000436088"/>
    </source>
</evidence>
<dbReference type="InterPro" id="IPR025397">
    <property type="entry name" value="SDH5"/>
</dbReference>
<dbReference type="Pfam" id="PF14290">
    <property type="entry name" value="SDH5_plant"/>
    <property type="match status" value="1"/>
</dbReference>
<organism evidence="1 2">
    <name type="scientific">Hibiscus syriacus</name>
    <name type="common">Rose of Sharon</name>
    <dbReference type="NCBI Taxonomy" id="106335"/>
    <lineage>
        <taxon>Eukaryota</taxon>
        <taxon>Viridiplantae</taxon>
        <taxon>Streptophyta</taxon>
        <taxon>Embryophyta</taxon>
        <taxon>Tracheophyta</taxon>
        <taxon>Spermatophyta</taxon>
        <taxon>Magnoliopsida</taxon>
        <taxon>eudicotyledons</taxon>
        <taxon>Gunneridae</taxon>
        <taxon>Pentapetalae</taxon>
        <taxon>rosids</taxon>
        <taxon>malvids</taxon>
        <taxon>Malvales</taxon>
        <taxon>Malvaceae</taxon>
        <taxon>Malvoideae</taxon>
        <taxon>Hibiscus</taxon>
    </lineage>
</organism>
<evidence type="ECO:0000313" key="1">
    <source>
        <dbReference type="EMBL" id="KAE8683618.1"/>
    </source>
</evidence>
<gene>
    <name evidence="1" type="ORF">F3Y22_tig00111198pilonHSYRG00019</name>
</gene>
<comment type="caution">
    <text evidence="1">The sequence shown here is derived from an EMBL/GenBank/DDBJ whole genome shotgun (WGS) entry which is preliminary data.</text>
</comment>
<accession>A0A6A2YW08</accession>
<dbReference type="Proteomes" id="UP000436088">
    <property type="component" value="Unassembled WGS sequence"/>
</dbReference>
<reference evidence="1" key="1">
    <citation type="submission" date="2019-09" db="EMBL/GenBank/DDBJ databases">
        <title>Draft genome information of white flower Hibiscus syriacus.</title>
        <authorList>
            <person name="Kim Y.-M."/>
        </authorList>
    </citation>
    <scope>NUCLEOTIDE SEQUENCE [LARGE SCALE GENOMIC DNA]</scope>
    <source>
        <strain evidence="1">YM2019G1</strain>
    </source>
</reference>
<name>A0A6A2YW08_HIBSY</name>
<protein>
    <submittedName>
        <fullName evidence="1">Succinate dehydrogenase subunit 5</fullName>
    </submittedName>
</protein>